<name>A0A1D8U1P4_9CYAN</name>
<keyword evidence="1" id="KW-0472">Membrane</keyword>
<dbReference type="RefSeq" id="WP_070395977.1">
    <property type="nucleotide sequence ID" value="NZ_CP017599.1"/>
</dbReference>
<organism evidence="2 3">
    <name type="scientific">Moorena producens PAL-8-15-08-1</name>
    <dbReference type="NCBI Taxonomy" id="1458985"/>
    <lineage>
        <taxon>Bacteria</taxon>
        <taxon>Bacillati</taxon>
        <taxon>Cyanobacteriota</taxon>
        <taxon>Cyanophyceae</taxon>
        <taxon>Coleofasciculales</taxon>
        <taxon>Coleofasciculaceae</taxon>
        <taxon>Moorena</taxon>
    </lineage>
</organism>
<evidence type="ECO:0000313" key="2">
    <source>
        <dbReference type="EMBL" id="AOX03606.1"/>
    </source>
</evidence>
<reference evidence="3" key="1">
    <citation type="submission" date="2016-10" db="EMBL/GenBank/DDBJ databases">
        <title>Comparative genomics uncovers the prolific and rare metabolic potential of the cyanobacterial genus Moorea.</title>
        <authorList>
            <person name="Leao T."/>
            <person name="Castelao G."/>
            <person name="Korobeynikov A."/>
            <person name="Monroe E.A."/>
            <person name="Podell S."/>
            <person name="Glukhov E."/>
            <person name="Allen E."/>
            <person name="Gerwick W.H."/>
            <person name="Gerwick L."/>
        </authorList>
    </citation>
    <scope>NUCLEOTIDE SEQUENCE [LARGE SCALE GENOMIC DNA]</scope>
    <source>
        <strain evidence="3">PAL-8-15-08-1</strain>
    </source>
</reference>
<evidence type="ECO:0000256" key="1">
    <source>
        <dbReference type="SAM" id="Phobius"/>
    </source>
</evidence>
<dbReference type="OrthoDB" id="530643at2"/>
<dbReference type="EMBL" id="CP017599">
    <property type="protein sequence ID" value="AOX03606.1"/>
    <property type="molecule type" value="Genomic_DNA"/>
</dbReference>
<protein>
    <submittedName>
        <fullName evidence="2">Uncharacterized protein</fullName>
    </submittedName>
</protein>
<sequence>MVYKSIYQLQDNRLFKPKNKTNQLLVINLTSSLVLSLSFFSIKYLLFGLLPSSLFMKNINQSTTPNYNNEFIVKNKIFAAHPTSIPWINDSYNCEATGRAWEQGECWDYEHNHNW</sequence>
<feature type="transmembrane region" description="Helical" evidence="1">
    <location>
        <begin position="24"/>
        <end position="47"/>
    </location>
</feature>
<dbReference type="AlphaFoldDB" id="A0A1D8U1P4"/>
<evidence type="ECO:0000313" key="3">
    <source>
        <dbReference type="Proteomes" id="UP000177870"/>
    </source>
</evidence>
<dbReference type="KEGG" id="mpro:BJP34_32990"/>
<accession>A0A1D8U1P4</accession>
<dbReference type="Proteomes" id="UP000177870">
    <property type="component" value="Chromosome"/>
</dbReference>
<gene>
    <name evidence="2" type="ORF">BJP34_32990</name>
</gene>
<proteinExistence type="predicted"/>
<keyword evidence="1" id="KW-1133">Transmembrane helix</keyword>
<keyword evidence="1" id="KW-0812">Transmembrane</keyword>